<dbReference type="PANTHER" id="PTHR30572">
    <property type="entry name" value="MEMBRANE COMPONENT OF TRANSPORTER-RELATED"/>
    <property type="match status" value="1"/>
</dbReference>
<reference evidence="9 10" key="1">
    <citation type="submission" date="2016-10" db="EMBL/GenBank/DDBJ databases">
        <title>Genome sequence of Streptomyces gilvigriseus MUSC 26.</title>
        <authorList>
            <person name="Lee L.-H."/>
            <person name="Ser H.-L."/>
        </authorList>
    </citation>
    <scope>NUCLEOTIDE SEQUENCE [LARGE SCALE GENOMIC DNA]</scope>
    <source>
        <strain evidence="9 10">MUSC 26</strain>
    </source>
</reference>
<dbReference type="STRING" id="1428644.BIV57_16835"/>
<evidence type="ECO:0000256" key="3">
    <source>
        <dbReference type="ARBA" id="ARBA00022692"/>
    </source>
</evidence>
<evidence type="ECO:0000256" key="6">
    <source>
        <dbReference type="ARBA" id="ARBA00038076"/>
    </source>
</evidence>
<protein>
    <recommendedName>
        <fullName evidence="8">ABC3 transporter permease C-terminal domain-containing protein</fullName>
    </recommendedName>
</protein>
<feature type="transmembrane region" description="Helical" evidence="7">
    <location>
        <begin position="334"/>
        <end position="357"/>
    </location>
</feature>
<feature type="transmembrane region" description="Helical" evidence="7">
    <location>
        <begin position="738"/>
        <end position="761"/>
    </location>
</feature>
<comment type="caution">
    <text evidence="9">The sequence shown here is derived from an EMBL/GenBank/DDBJ whole genome shotgun (WGS) entry which is preliminary data.</text>
</comment>
<sequence>MRLAWETLRHRRAAFVGALVALFTASALVGACGLLLQTGIAGTVAVERYAGAPVVVAADQSAHRVTVRQHHGRTRVRDRAKADAGRVWLDAGAVRRLAGLPGVRAAVPEVDFPAAVATSTGRGGFAAGPDGTSSLGHGWGSAALAPFRLTAGHAPAGGGEIAVDAGLAGRAGLHLGQTVRVQSGGALGSYRVAGLVRAPGKDGLRRQAAVFFSDAEAARLAGHPGQVAAVGLLADPGTGASRLADEARAALAGTAARVHTGDGRGAVEFPDASTARTRLTSMSGAIGGTALFAAILVVVGTFALTVRQRARELALLRAVGTTPRQLRRMVGREALLVGLAAAIPGAAVALPLAMWIHDRFVALGVVPDTLRLALGPIPLAAAVVATVAGGWLAARIAVRRPARVRPGEALAEAAADGRPFGAVRLVAGLVLLAGGLVLVVVERGLRELAGAEPVGYATVLVLAASVYVLGPVVAWAAAAVLGGPLGASRVAGYLAANNARAAAGRFGAVLGPLCLLVAIACTTLFMGSTLDHAASAQAASGTRADWAVASAAKGVGVPDAAVARLRSVPGVTAVVPVRSTRVLVPDGEHLEHYSAVGLGTAGLTRAVDLGVQRGSAAALRESGTVALSRPAADGLGRAARVGSLLPVTLADGTAVRVKVVAVYGRSLGFGDMVLGGGLVAAHADDRAASMVLVAGGREPAVASAARGGGAPAPRVAAAPEAMASAVTGSGSGGGAANWVIAGLIVAFTAIGAVNALAMATMDRTGEFRLLRLTGLTVRQVRGMLRWEAVVVAAGAVLVGVAAAGAVLSAFASGMTGSAVPTVRWLSLGGVAGAALALAIGAVAVSGRAAVRRGAVSPR</sequence>
<keyword evidence="2" id="KW-1003">Cell membrane</keyword>
<feature type="transmembrane region" description="Helical" evidence="7">
    <location>
        <begin position="453"/>
        <end position="481"/>
    </location>
</feature>
<organism evidence="9 10">
    <name type="scientific">Mangrovactinospora gilvigrisea</name>
    <dbReference type="NCBI Taxonomy" id="1428644"/>
    <lineage>
        <taxon>Bacteria</taxon>
        <taxon>Bacillati</taxon>
        <taxon>Actinomycetota</taxon>
        <taxon>Actinomycetes</taxon>
        <taxon>Kitasatosporales</taxon>
        <taxon>Streptomycetaceae</taxon>
        <taxon>Mangrovactinospora</taxon>
    </lineage>
</organism>
<feature type="transmembrane region" description="Helical" evidence="7">
    <location>
        <begin position="285"/>
        <end position="306"/>
    </location>
</feature>
<evidence type="ECO:0000256" key="4">
    <source>
        <dbReference type="ARBA" id="ARBA00022989"/>
    </source>
</evidence>
<dbReference type="InterPro" id="IPR003838">
    <property type="entry name" value="ABC3_permease_C"/>
</dbReference>
<dbReference type="Pfam" id="PF02687">
    <property type="entry name" value="FtsX"/>
    <property type="match status" value="2"/>
</dbReference>
<keyword evidence="3 7" id="KW-0812">Transmembrane</keyword>
<evidence type="ECO:0000313" key="10">
    <source>
        <dbReference type="Proteomes" id="UP000243342"/>
    </source>
</evidence>
<dbReference type="GO" id="GO:0022857">
    <property type="term" value="F:transmembrane transporter activity"/>
    <property type="evidence" value="ECO:0007669"/>
    <property type="project" value="TreeGrafter"/>
</dbReference>
<feature type="transmembrane region" description="Helical" evidence="7">
    <location>
        <begin position="502"/>
        <end position="526"/>
    </location>
</feature>
<comment type="similarity">
    <text evidence="6">Belongs to the ABC-4 integral membrane protein family.</text>
</comment>
<feature type="transmembrane region" description="Helical" evidence="7">
    <location>
        <begin position="419"/>
        <end position="441"/>
    </location>
</feature>
<dbReference type="AlphaFoldDB" id="A0A1J7BC91"/>
<dbReference type="PANTHER" id="PTHR30572:SF4">
    <property type="entry name" value="ABC TRANSPORTER PERMEASE YTRF"/>
    <property type="match status" value="1"/>
</dbReference>
<name>A0A1J7BC91_9ACTN</name>
<evidence type="ECO:0000256" key="2">
    <source>
        <dbReference type="ARBA" id="ARBA00022475"/>
    </source>
</evidence>
<feature type="transmembrane region" description="Helical" evidence="7">
    <location>
        <begin position="824"/>
        <end position="844"/>
    </location>
</feature>
<proteinExistence type="inferred from homology"/>
<feature type="domain" description="ABC3 transporter permease C-terminal" evidence="8">
    <location>
        <begin position="286"/>
        <end position="400"/>
    </location>
</feature>
<feature type="transmembrane region" description="Helical" evidence="7">
    <location>
        <begin position="788"/>
        <end position="812"/>
    </location>
</feature>
<dbReference type="PROSITE" id="PS51257">
    <property type="entry name" value="PROKAR_LIPOPROTEIN"/>
    <property type="match status" value="1"/>
</dbReference>
<evidence type="ECO:0000256" key="5">
    <source>
        <dbReference type="ARBA" id="ARBA00023136"/>
    </source>
</evidence>
<comment type="subcellular location">
    <subcellularLocation>
        <location evidence="1">Cell membrane</location>
        <topology evidence="1">Multi-pass membrane protein</topology>
    </subcellularLocation>
</comment>
<keyword evidence="10" id="KW-1185">Reference proteome</keyword>
<evidence type="ECO:0000313" key="9">
    <source>
        <dbReference type="EMBL" id="OIV36311.1"/>
    </source>
</evidence>
<feature type="transmembrane region" description="Helical" evidence="7">
    <location>
        <begin position="377"/>
        <end position="398"/>
    </location>
</feature>
<accession>A0A1J7BC91</accession>
<feature type="domain" description="ABC3 transporter permease C-terminal" evidence="8">
    <location>
        <begin position="739"/>
        <end position="849"/>
    </location>
</feature>
<evidence type="ECO:0000256" key="7">
    <source>
        <dbReference type="SAM" id="Phobius"/>
    </source>
</evidence>
<dbReference type="GO" id="GO:0005886">
    <property type="term" value="C:plasma membrane"/>
    <property type="evidence" value="ECO:0007669"/>
    <property type="project" value="UniProtKB-SubCell"/>
</dbReference>
<keyword evidence="5 7" id="KW-0472">Membrane</keyword>
<evidence type="ECO:0000259" key="8">
    <source>
        <dbReference type="Pfam" id="PF02687"/>
    </source>
</evidence>
<keyword evidence="4 7" id="KW-1133">Transmembrane helix</keyword>
<dbReference type="RefSeq" id="WP_071657709.1">
    <property type="nucleotide sequence ID" value="NZ_MLCF01000102.1"/>
</dbReference>
<dbReference type="EMBL" id="MLCF01000102">
    <property type="protein sequence ID" value="OIV36311.1"/>
    <property type="molecule type" value="Genomic_DNA"/>
</dbReference>
<evidence type="ECO:0000256" key="1">
    <source>
        <dbReference type="ARBA" id="ARBA00004651"/>
    </source>
</evidence>
<dbReference type="Proteomes" id="UP000243342">
    <property type="component" value="Unassembled WGS sequence"/>
</dbReference>
<gene>
    <name evidence="9" type="ORF">BIV57_16835</name>
</gene>
<dbReference type="InterPro" id="IPR050250">
    <property type="entry name" value="Macrolide_Exporter_MacB"/>
</dbReference>